<dbReference type="RefSeq" id="WP_338395300.1">
    <property type="nucleotide sequence ID" value="NZ_AP025316.1"/>
</dbReference>
<accession>A0AAU9DBI7</accession>
<dbReference type="GO" id="GO:0003677">
    <property type="term" value="F:DNA binding"/>
    <property type="evidence" value="ECO:0007669"/>
    <property type="project" value="InterPro"/>
</dbReference>
<sequence>MGVLKHESQEYTRGSKALKVFIRKFPRGKSLKAKDISYTSVLKDKLLVARAVKEGVTNALFEEIKGNSPFTEAQWASFLDVNIRTLQRYKGDASHIYKPLQSERIFELAEVISRGNAVFDASEHLDLWLNSPCLALGGEKPIELLDSSYGKDLILAELNRIEYGIFV</sequence>
<dbReference type="AlphaFoldDB" id="A0AAU9DBI7"/>
<evidence type="ECO:0000259" key="2">
    <source>
        <dbReference type="Pfam" id="PF20432"/>
    </source>
</evidence>
<reference evidence="3 4" key="1">
    <citation type="submission" date="2021-12" db="EMBL/GenBank/DDBJ databases">
        <title>Genome sequencing of bacteria with rrn-lacking chromosome and rrn-plasmid.</title>
        <authorList>
            <person name="Anda M."/>
            <person name="Iwasaki W."/>
        </authorList>
    </citation>
    <scope>NUCLEOTIDE SEQUENCE [LARGE SCALE GENOMIC DNA]</scope>
    <source>
        <strain evidence="3 4">DSM 100852</strain>
        <plasmid evidence="3 4">pFA2</plasmid>
    </source>
</reference>
<evidence type="ECO:0000259" key="1">
    <source>
        <dbReference type="Pfam" id="PF09722"/>
    </source>
</evidence>
<proteinExistence type="predicted"/>
<evidence type="ECO:0000313" key="3">
    <source>
        <dbReference type="EMBL" id="BDD11899.1"/>
    </source>
</evidence>
<dbReference type="EMBL" id="AP025316">
    <property type="protein sequence ID" value="BDD11899.1"/>
    <property type="molecule type" value="Genomic_DNA"/>
</dbReference>
<dbReference type="InterPro" id="IPR046847">
    <property type="entry name" value="Xre-like_HTH"/>
</dbReference>
<dbReference type="Proteomes" id="UP001348817">
    <property type="component" value="Plasmid pFA2"/>
</dbReference>
<dbReference type="InterPro" id="IPR024467">
    <property type="entry name" value="Xre/MbcA/ParS-like_toxin-bd"/>
</dbReference>
<dbReference type="InterPro" id="IPR011979">
    <property type="entry name" value="Antitox_Xre"/>
</dbReference>
<dbReference type="KEGG" id="fax:FUAX_43310"/>
<protein>
    <recommendedName>
        <fullName evidence="5">DUF2384 domain-containing protein</fullName>
    </recommendedName>
</protein>
<evidence type="ECO:0000313" key="4">
    <source>
        <dbReference type="Proteomes" id="UP001348817"/>
    </source>
</evidence>
<keyword evidence="3" id="KW-0614">Plasmid</keyword>
<organism evidence="3 4">
    <name type="scientific">Fulvitalea axinellae</name>
    <dbReference type="NCBI Taxonomy" id="1182444"/>
    <lineage>
        <taxon>Bacteria</taxon>
        <taxon>Pseudomonadati</taxon>
        <taxon>Bacteroidota</taxon>
        <taxon>Cytophagia</taxon>
        <taxon>Cytophagales</taxon>
        <taxon>Persicobacteraceae</taxon>
        <taxon>Fulvitalea</taxon>
    </lineage>
</organism>
<name>A0AAU9DBI7_9BACT</name>
<keyword evidence="4" id="KW-1185">Reference proteome</keyword>
<feature type="domain" description="Antitoxin Xre-like helix-turn-helix" evidence="2">
    <location>
        <begin position="49"/>
        <end position="109"/>
    </location>
</feature>
<feature type="domain" description="Antitoxin Xre/MbcA/ParS-like toxin-binding" evidence="1">
    <location>
        <begin position="115"/>
        <end position="164"/>
    </location>
</feature>
<evidence type="ECO:0008006" key="5">
    <source>
        <dbReference type="Google" id="ProtNLM"/>
    </source>
</evidence>
<gene>
    <name evidence="3" type="ORF">FUAX_43310</name>
</gene>
<dbReference type="Pfam" id="PF09722">
    <property type="entry name" value="Xre_MbcA_ParS_C"/>
    <property type="match status" value="1"/>
</dbReference>
<dbReference type="NCBIfam" id="TIGR02293">
    <property type="entry name" value="TAS_TIGR02293"/>
    <property type="match status" value="1"/>
</dbReference>
<geneLocation type="plasmid" evidence="3 4">
    <name>pFA2</name>
</geneLocation>
<dbReference type="Pfam" id="PF20432">
    <property type="entry name" value="Xre-like-HTH"/>
    <property type="match status" value="1"/>
</dbReference>